<evidence type="ECO:0000313" key="1">
    <source>
        <dbReference type="EMBL" id="GLB67310.1"/>
    </source>
</evidence>
<protein>
    <submittedName>
        <fullName evidence="1">Haloacid dehalogenase</fullName>
    </submittedName>
</protein>
<dbReference type="RefSeq" id="WP_264795449.1">
    <property type="nucleotide sequence ID" value="NZ_BRVS01000007.1"/>
</dbReference>
<dbReference type="PANTHER" id="PTHR18901:SF38">
    <property type="entry name" value="PSEUDOURIDINE-5'-PHOSPHATASE"/>
    <property type="match status" value="1"/>
</dbReference>
<accession>A0ABQ5MTI5</accession>
<dbReference type="PRINTS" id="PR00413">
    <property type="entry name" value="HADHALOGNASE"/>
</dbReference>
<name>A0ABQ5MTI5_9MICC</name>
<dbReference type="SUPFAM" id="SSF56784">
    <property type="entry name" value="HAD-like"/>
    <property type="match status" value="1"/>
</dbReference>
<reference evidence="1 2" key="1">
    <citation type="journal article" date="2023" name="Int. J. Syst. Evol. Microbiol.">
        <title>Arthrobacter mangrovi sp. nov., an actinobacterium isolated from the rhizosphere of a mangrove.</title>
        <authorList>
            <person name="Hamada M."/>
            <person name="Saitou S."/>
            <person name="Enomoto N."/>
            <person name="Nanri K."/>
            <person name="Hidaka K."/>
            <person name="Miura T."/>
            <person name="Tamura T."/>
        </authorList>
    </citation>
    <scope>NUCLEOTIDE SEQUENCE [LARGE SCALE GENOMIC DNA]</scope>
    <source>
        <strain evidence="1 2">NBRC 112813</strain>
    </source>
</reference>
<dbReference type="InterPro" id="IPR036412">
    <property type="entry name" value="HAD-like_sf"/>
</dbReference>
<sequence>MPDASRPAEVPADEPRLHAVLWDMDGTLVDTEPYWIEAETELVESFGGTWSYELGRTLVGNALPSSAAVLQQAGVELSIRDIIDRLIAAVVERVRHRIPWRPGARELLAELREAGIPTALVTMSEKKLAEEVVAALPADSFRLLVTGDMVVHGKPHPEPYQRAFDALLAELPELRKDRAVALEDSVPGATSAQAAGLVTVAIPHVVPVPAAAGRILWSTLAHKGIADLERLLDATEAVPAEATA</sequence>
<organism evidence="1 2">
    <name type="scientific">Arthrobacter mangrovi</name>
    <dbReference type="NCBI Taxonomy" id="2966350"/>
    <lineage>
        <taxon>Bacteria</taxon>
        <taxon>Bacillati</taxon>
        <taxon>Actinomycetota</taxon>
        <taxon>Actinomycetes</taxon>
        <taxon>Micrococcales</taxon>
        <taxon>Micrococcaceae</taxon>
        <taxon>Arthrobacter</taxon>
    </lineage>
</organism>
<dbReference type="SFLD" id="SFLDG01129">
    <property type="entry name" value="C1.5:_HAD__Beta-PGM__Phosphata"/>
    <property type="match status" value="1"/>
</dbReference>
<evidence type="ECO:0000313" key="2">
    <source>
        <dbReference type="Proteomes" id="UP001209654"/>
    </source>
</evidence>
<keyword evidence="2" id="KW-1185">Reference proteome</keyword>
<dbReference type="NCBIfam" id="TIGR01509">
    <property type="entry name" value="HAD-SF-IA-v3"/>
    <property type="match status" value="1"/>
</dbReference>
<dbReference type="SFLD" id="SFLDS00003">
    <property type="entry name" value="Haloacid_Dehalogenase"/>
    <property type="match status" value="1"/>
</dbReference>
<dbReference type="EMBL" id="BRVS01000007">
    <property type="protein sequence ID" value="GLB67310.1"/>
    <property type="molecule type" value="Genomic_DNA"/>
</dbReference>
<dbReference type="Gene3D" id="1.10.150.240">
    <property type="entry name" value="Putative phosphatase, domain 2"/>
    <property type="match status" value="1"/>
</dbReference>
<dbReference type="Proteomes" id="UP001209654">
    <property type="component" value="Unassembled WGS sequence"/>
</dbReference>
<proteinExistence type="predicted"/>
<gene>
    <name evidence="1" type="ORF">AHIS1636_17500</name>
</gene>
<dbReference type="Gene3D" id="3.40.50.1000">
    <property type="entry name" value="HAD superfamily/HAD-like"/>
    <property type="match status" value="1"/>
</dbReference>
<dbReference type="InterPro" id="IPR041492">
    <property type="entry name" value="HAD_2"/>
</dbReference>
<dbReference type="InterPro" id="IPR006439">
    <property type="entry name" value="HAD-SF_hydro_IA"/>
</dbReference>
<dbReference type="InterPro" id="IPR023214">
    <property type="entry name" value="HAD_sf"/>
</dbReference>
<dbReference type="PANTHER" id="PTHR18901">
    <property type="entry name" value="2-DEOXYGLUCOSE-6-PHOSPHATE PHOSPHATASE 2"/>
    <property type="match status" value="1"/>
</dbReference>
<comment type="caution">
    <text evidence="1">The sequence shown here is derived from an EMBL/GenBank/DDBJ whole genome shotgun (WGS) entry which is preliminary data.</text>
</comment>
<dbReference type="CDD" id="cd07505">
    <property type="entry name" value="HAD_BPGM-like"/>
    <property type="match status" value="1"/>
</dbReference>
<dbReference type="Pfam" id="PF13419">
    <property type="entry name" value="HAD_2"/>
    <property type="match status" value="1"/>
</dbReference>
<dbReference type="InterPro" id="IPR023198">
    <property type="entry name" value="PGP-like_dom2"/>
</dbReference>